<name>A0A8J7MDT9_9BACT</name>
<proteinExistence type="predicted"/>
<accession>A0A8J7MDT9</accession>
<comment type="caution">
    <text evidence="1">The sequence shown here is derived from an EMBL/GenBank/DDBJ whole genome shotgun (WGS) entry which is preliminary data.</text>
</comment>
<sequence length="130" mass="14593">MTTLTISDQSLAGAITHQCDVHFDNKKVTIKDIISSRVQQEVEQYNKRMEGHFYGLIQPSELEQRLNSSAKRTCKEIDAEKQIYVALDAFQKNGFFVFVDDVQVDGLQQVVDIQPATSVSFVKLTPLIGG</sequence>
<gene>
    <name evidence="1" type="ORF">JIN82_06600</name>
</gene>
<dbReference type="RefSeq" id="WP_200310846.1">
    <property type="nucleotide sequence ID" value="NZ_JAENIM010000034.1"/>
</dbReference>
<evidence type="ECO:0000313" key="2">
    <source>
        <dbReference type="Proteomes" id="UP000624703"/>
    </source>
</evidence>
<evidence type="ECO:0000313" key="1">
    <source>
        <dbReference type="EMBL" id="MBK1790822.1"/>
    </source>
</evidence>
<dbReference type="EMBL" id="JAENIM010000034">
    <property type="protein sequence ID" value="MBK1790822.1"/>
    <property type="molecule type" value="Genomic_DNA"/>
</dbReference>
<organism evidence="1 2">
    <name type="scientific">Persicirhabdus sediminis</name>
    <dbReference type="NCBI Taxonomy" id="454144"/>
    <lineage>
        <taxon>Bacteria</taxon>
        <taxon>Pseudomonadati</taxon>
        <taxon>Verrucomicrobiota</taxon>
        <taxon>Verrucomicrobiia</taxon>
        <taxon>Verrucomicrobiales</taxon>
        <taxon>Verrucomicrobiaceae</taxon>
        <taxon>Persicirhabdus</taxon>
    </lineage>
</organism>
<protein>
    <submittedName>
        <fullName evidence="1">Uncharacterized protein</fullName>
    </submittedName>
</protein>
<reference evidence="1" key="1">
    <citation type="submission" date="2021-01" db="EMBL/GenBank/DDBJ databases">
        <title>Modified the classification status of verrucomicrobia.</title>
        <authorList>
            <person name="Feng X."/>
        </authorList>
    </citation>
    <scope>NUCLEOTIDE SEQUENCE</scope>
    <source>
        <strain evidence="1">_KCTC 22039</strain>
    </source>
</reference>
<keyword evidence="2" id="KW-1185">Reference proteome</keyword>
<dbReference type="AlphaFoldDB" id="A0A8J7MDT9"/>
<dbReference type="Proteomes" id="UP000624703">
    <property type="component" value="Unassembled WGS sequence"/>
</dbReference>